<sequence>MATYLSWVGFVIAAYFLLSGINGLRRKNPKAKKNFLWMVIGLIIWLFASGNSFIMVLFALGFLAFIFFLITGILALFKRNGQAKKRFLLMLGAMVIWLGSATMLPNDKKETNIQASETKIKSNEEAKKKEEKAKQEAEAKAKAEAEAKAKAEAEAKAKAEAEAKAAAEAEAKAKAEAEAKAAAEAEAKAKAEAEAKAAAEAKAKAEAEAQAQAQAQQQQQATSTAAQTSFANCTDLRTVYPTGVPSNHPAYTSKMDRDKDGYACETN</sequence>
<organism evidence="4 5">
    <name type="scientific">Neobacillus driksii</name>
    <dbReference type="NCBI Taxonomy" id="3035913"/>
    <lineage>
        <taxon>Bacteria</taxon>
        <taxon>Bacillati</taxon>
        <taxon>Bacillota</taxon>
        <taxon>Bacilli</taxon>
        <taxon>Bacillales</taxon>
        <taxon>Bacillaceae</taxon>
        <taxon>Neobacillus</taxon>
    </lineage>
</organism>
<dbReference type="InterPro" id="IPR008613">
    <property type="entry name" value="Excalibur_Ca-bd_domain"/>
</dbReference>
<evidence type="ECO:0000313" key="5">
    <source>
        <dbReference type="Proteomes" id="UP001241748"/>
    </source>
</evidence>
<feature type="transmembrane region" description="Helical" evidence="2">
    <location>
        <begin position="87"/>
        <end position="104"/>
    </location>
</feature>
<protein>
    <submittedName>
        <fullName evidence="4">Excalibur calcium-binding domain-containing protein</fullName>
    </submittedName>
</protein>
<dbReference type="Pfam" id="PF05901">
    <property type="entry name" value="Excalibur"/>
    <property type="match status" value="1"/>
</dbReference>
<keyword evidence="2" id="KW-0472">Membrane</keyword>
<reference evidence="4 5" key="1">
    <citation type="submission" date="2024-05" db="EMBL/GenBank/DDBJ databases">
        <authorList>
            <person name="Venkateswaran K."/>
        </authorList>
    </citation>
    <scope>NUCLEOTIDE SEQUENCE [LARGE SCALE GENOMIC DNA]</scope>
    <source>
        <strain evidence="4 5">179-C4-2-HS</strain>
    </source>
</reference>
<feature type="region of interest" description="Disordered" evidence="1">
    <location>
        <begin position="110"/>
        <end position="141"/>
    </location>
</feature>
<keyword evidence="5" id="KW-1185">Reference proteome</keyword>
<feature type="transmembrane region" description="Helical" evidence="2">
    <location>
        <begin position="6"/>
        <end position="24"/>
    </location>
</feature>
<feature type="compositionally biased region" description="Polar residues" evidence="1">
    <location>
        <begin position="222"/>
        <end position="232"/>
    </location>
</feature>
<dbReference type="RefSeq" id="WP_306076967.1">
    <property type="nucleotide sequence ID" value="NZ_JAROBZ020000001.1"/>
</dbReference>
<evidence type="ECO:0000259" key="3">
    <source>
        <dbReference type="SMART" id="SM00894"/>
    </source>
</evidence>
<feature type="compositionally biased region" description="Basic and acidic residues" evidence="1">
    <location>
        <begin position="118"/>
        <end position="141"/>
    </location>
</feature>
<keyword evidence="2" id="KW-1133">Transmembrane helix</keyword>
<dbReference type="EMBL" id="JAROBZ020000001">
    <property type="protein sequence ID" value="MFB3166573.1"/>
    <property type="molecule type" value="Genomic_DNA"/>
</dbReference>
<keyword evidence="2" id="KW-0812">Transmembrane</keyword>
<comment type="caution">
    <text evidence="4">The sequence shown here is derived from an EMBL/GenBank/DDBJ whole genome shotgun (WGS) entry which is preliminary data.</text>
</comment>
<proteinExistence type="predicted"/>
<name>A0ABV4YPB8_9BACI</name>
<evidence type="ECO:0000256" key="2">
    <source>
        <dbReference type="SAM" id="Phobius"/>
    </source>
</evidence>
<feature type="transmembrane region" description="Helical" evidence="2">
    <location>
        <begin position="54"/>
        <end position="75"/>
    </location>
</feature>
<feature type="transmembrane region" description="Helical" evidence="2">
    <location>
        <begin position="31"/>
        <end position="48"/>
    </location>
</feature>
<gene>
    <name evidence="4" type="ORF">P5G62_005565</name>
</gene>
<evidence type="ECO:0000313" key="4">
    <source>
        <dbReference type="EMBL" id="MFB3166573.1"/>
    </source>
</evidence>
<feature type="domain" description="Excalibur calcium-binding" evidence="3">
    <location>
        <begin position="229"/>
        <end position="265"/>
    </location>
</feature>
<feature type="compositionally biased region" description="Basic and acidic residues" evidence="1">
    <location>
        <begin position="254"/>
        <end position="267"/>
    </location>
</feature>
<dbReference type="Proteomes" id="UP001241748">
    <property type="component" value="Unassembled WGS sequence"/>
</dbReference>
<dbReference type="SMART" id="SM00894">
    <property type="entry name" value="Excalibur"/>
    <property type="match status" value="1"/>
</dbReference>
<feature type="region of interest" description="Disordered" evidence="1">
    <location>
        <begin position="173"/>
        <end position="267"/>
    </location>
</feature>
<evidence type="ECO:0000256" key="1">
    <source>
        <dbReference type="SAM" id="MobiDB-lite"/>
    </source>
</evidence>
<feature type="compositionally biased region" description="Low complexity" evidence="1">
    <location>
        <begin position="208"/>
        <end position="221"/>
    </location>
</feature>
<feature type="compositionally biased region" description="Basic and acidic residues" evidence="1">
    <location>
        <begin position="173"/>
        <end position="207"/>
    </location>
</feature>
<dbReference type="InterPro" id="IPR050972">
    <property type="entry name" value="SDr-like"/>
</dbReference>
<dbReference type="PANTHER" id="PTHR34403">
    <property type="entry name" value="TOL-PAL SYSTEM PROTEIN TOLA"/>
    <property type="match status" value="1"/>
</dbReference>
<accession>A0ABV4YPB8</accession>
<dbReference type="PANTHER" id="PTHR34403:SF16">
    <property type="entry name" value="GLYCINE, ALANINE AND ASPARAGINE-RICH PROTEIN-LIKE"/>
    <property type="match status" value="1"/>
</dbReference>